<keyword evidence="3" id="KW-0274">FAD</keyword>
<dbReference type="SUPFAM" id="SSF51905">
    <property type="entry name" value="FAD/NAD(P)-binding domain"/>
    <property type="match status" value="1"/>
</dbReference>
<organism evidence="6 7">
    <name type="scientific">Paramagnetospirillum magneticum (strain ATCC 700264 / AMB-1)</name>
    <name type="common">Magnetospirillum magneticum</name>
    <dbReference type="NCBI Taxonomy" id="342108"/>
    <lineage>
        <taxon>Bacteria</taxon>
        <taxon>Pseudomonadati</taxon>
        <taxon>Pseudomonadota</taxon>
        <taxon>Alphaproteobacteria</taxon>
        <taxon>Rhodospirillales</taxon>
        <taxon>Magnetospirillaceae</taxon>
        <taxon>Paramagnetospirillum</taxon>
    </lineage>
</organism>
<dbReference type="Pfam" id="PF22780">
    <property type="entry name" value="HI0933_like_1st"/>
    <property type="match status" value="1"/>
</dbReference>
<accession>Q2W1L6</accession>
<dbReference type="InterPro" id="IPR004792">
    <property type="entry name" value="BaiN-like"/>
</dbReference>
<feature type="domain" description="RsdA/BaiN/AoA(So)-like Rossmann fold-like" evidence="4">
    <location>
        <begin position="9"/>
        <end position="394"/>
    </location>
</feature>
<gene>
    <name evidence="6" type="ordered locus">amb3455</name>
</gene>
<dbReference type="PRINTS" id="PR00411">
    <property type="entry name" value="PNDRDTASEI"/>
</dbReference>
<comment type="cofactor">
    <cofactor evidence="1">
        <name>FAD</name>
        <dbReference type="ChEBI" id="CHEBI:57692"/>
    </cofactor>
</comment>
<protein>
    <submittedName>
        <fullName evidence="6">Predicted flavoprotein</fullName>
    </submittedName>
</protein>
<dbReference type="Proteomes" id="UP000007058">
    <property type="component" value="Chromosome"/>
</dbReference>
<proteinExistence type="predicted"/>
<dbReference type="AlphaFoldDB" id="Q2W1L6"/>
<keyword evidence="7" id="KW-1185">Reference proteome</keyword>
<sequence length="396" mass="41420">MSHSSSAFDVIVIGAGAAGLMCAAVAAGRGKRVVVLDHNDQPGRKILISGGGKCNFTNRTVTPAQYLSANPHYATSALKRFGPADFLDLMKRHRIAWHEREHGQLFCDNSAADIVAMLLSECGAGGVEVVLEAKLGAVTGEGPFQVATSRGGYCAPALVIATGGLSVPKIGATGFAHTLAGRYGLSVVPPRPGLVPLTFTGADLDLMRDLAGIAVPAELRFGKTRFREALLFTHRGLSGPAVLQISSYWLTGQPIMVNLLPDLDANARLLERKAARPNAQVETVVGELLPARLARALTERAGLLGRPIGQSTNAALAGLARLLSEWPLVPAGSEGYRTAEVTLGGVDTAGLSSKTMAAKSHPGLHFIGEAVDVAGWLGGYNFQWAWSSGWVAGMSV</sequence>
<dbReference type="InterPro" id="IPR055178">
    <property type="entry name" value="RsdA/BaiN/AoA(So)-like_dom"/>
</dbReference>
<evidence type="ECO:0000259" key="5">
    <source>
        <dbReference type="Pfam" id="PF22780"/>
    </source>
</evidence>
<dbReference type="Gene3D" id="3.50.50.60">
    <property type="entry name" value="FAD/NAD(P)-binding domain"/>
    <property type="match status" value="1"/>
</dbReference>
<dbReference type="Gene3D" id="1.10.8.260">
    <property type="entry name" value="HI0933 insert domain-like"/>
    <property type="match status" value="1"/>
</dbReference>
<dbReference type="PANTHER" id="PTHR42887">
    <property type="entry name" value="OS12G0638800 PROTEIN"/>
    <property type="match status" value="1"/>
</dbReference>
<evidence type="ECO:0000256" key="2">
    <source>
        <dbReference type="ARBA" id="ARBA00022630"/>
    </source>
</evidence>
<keyword evidence="2" id="KW-0285">Flavoprotein</keyword>
<dbReference type="STRING" id="342108.amb3455"/>
<evidence type="ECO:0000256" key="3">
    <source>
        <dbReference type="ARBA" id="ARBA00022827"/>
    </source>
</evidence>
<dbReference type="PANTHER" id="PTHR42887:SF2">
    <property type="entry name" value="OS12G0638800 PROTEIN"/>
    <property type="match status" value="1"/>
</dbReference>
<dbReference type="InterPro" id="IPR057661">
    <property type="entry name" value="RsdA/BaiN/AoA(So)_Rossmann"/>
</dbReference>
<dbReference type="EMBL" id="AP007255">
    <property type="protein sequence ID" value="BAE52259.1"/>
    <property type="molecule type" value="Genomic_DNA"/>
</dbReference>
<reference evidence="6 7" key="1">
    <citation type="journal article" date="2005" name="DNA Res.">
        <title>Complete genome sequence of the facultative anaerobic magnetotactic bacterium Magnetospirillum sp. strain AMB-1.</title>
        <authorList>
            <person name="Matsunaga T."/>
            <person name="Okamura Y."/>
            <person name="Fukuda Y."/>
            <person name="Wahyudi A.T."/>
            <person name="Murase Y."/>
            <person name="Takeyama H."/>
        </authorList>
    </citation>
    <scope>NUCLEOTIDE SEQUENCE [LARGE SCALE GENOMIC DNA]</scope>
    <source>
        <strain evidence="7">ATCC 700264 / AMB-1</strain>
    </source>
</reference>
<dbReference type="InterPro" id="IPR036188">
    <property type="entry name" value="FAD/NAD-bd_sf"/>
</dbReference>
<dbReference type="NCBIfam" id="TIGR00275">
    <property type="entry name" value="aminoacetone oxidase family FAD-binding enzyme"/>
    <property type="match status" value="1"/>
</dbReference>
<dbReference type="OrthoDB" id="9773233at2"/>
<evidence type="ECO:0000259" key="4">
    <source>
        <dbReference type="Pfam" id="PF03486"/>
    </source>
</evidence>
<dbReference type="SUPFAM" id="SSF160996">
    <property type="entry name" value="HI0933 insert domain-like"/>
    <property type="match status" value="1"/>
</dbReference>
<evidence type="ECO:0000313" key="6">
    <source>
        <dbReference type="EMBL" id="BAE52259.1"/>
    </source>
</evidence>
<dbReference type="KEGG" id="mag:amb3455"/>
<dbReference type="HOGENOM" id="CLU_025174_2_0_5"/>
<name>Q2W1L6_PARM1</name>
<evidence type="ECO:0000256" key="1">
    <source>
        <dbReference type="ARBA" id="ARBA00001974"/>
    </source>
</evidence>
<dbReference type="RefSeq" id="WP_011385815.1">
    <property type="nucleotide sequence ID" value="NC_007626.1"/>
</dbReference>
<evidence type="ECO:0000313" key="7">
    <source>
        <dbReference type="Proteomes" id="UP000007058"/>
    </source>
</evidence>
<dbReference type="Pfam" id="PF03486">
    <property type="entry name" value="HI0933_like"/>
    <property type="match status" value="1"/>
</dbReference>
<dbReference type="InterPro" id="IPR023166">
    <property type="entry name" value="BaiN-like_dom_sf"/>
</dbReference>
<dbReference type="Gene3D" id="2.40.30.10">
    <property type="entry name" value="Translation factors"/>
    <property type="match status" value="1"/>
</dbReference>
<feature type="domain" description="RsdA/BaiN/AoA(So)-like insert" evidence="5">
    <location>
        <begin position="191"/>
        <end position="341"/>
    </location>
</feature>